<evidence type="ECO:0000313" key="7">
    <source>
        <dbReference type="EMBL" id="TMP60836.1"/>
    </source>
</evidence>
<reference evidence="7 9" key="1">
    <citation type="submission" date="2017-12" db="EMBL/GenBank/DDBJ databases">
        <authorList>
            <person name="Paulsen S."/>
            <person name="Gram L.K."/>
        </authorList>
    </citation>
    <scope>NUCLEOTIDE SEQUENCE [LARGE SCALE GENOMIC DNA]</scope>
    <source>
        <strain evidence="7 9">S2231</strain>
        <strain evidence="6">S2233</strain>
    </source>
</reference>
<keyword evidence="2 4" id="KW-0732">Signal</keyword>
<sequence length="436" mass="46910">MGHTFKPLLLASALALVLSGCGDSTSYTAGSDHAVNDSNDDSSTPTTPPTTPTDPNGPEFSEKQLLVSLTDNVFTPTFNEFDSKSDALPSVVKSYCDLEAVFDPSQEDSDALAQLTASKLAAQNAWKETMVSWQHAELMIVGPLLANDKSLRNDIYSWPSVSTCSVDQDVVFFENGNINGNAYDISKRSDKRRGLDALEYLLFNDTLTHSCSSTSAGEVLADWNSRADQARKVSRCLYAVEAAKDLAVSSDSLVAQWSGATGYANVLKSAGEPNNKFNSTKEAINEISDALFYMTEELKDYKLATPLGLFNNACGTSICPESVESRYAKHSIENIRANISAFEQLFNGGGDGNLGFDDFLDNQSATDTKTIMLQGISDSKVASEAITTDLQTALDSNTPAVTTTHAKVKDVTDQLKNDFINKLALELPATSAGDND</sequence>
<dbReference type="EMBL" id="PNCL01000021">
    <property type="protein sequence ID" value="TMP60836.1"/>
    <property type="molecule type" value="Genomic_DNA"/>
</dbReference>
<comment type="caution">
    <text evidence="7">The sequence shown here is derived from an EMBL/GenBank/DDBJ whole genome shotgun (WGS) entry which is preliminary data.</text>
</comment>
<dbReference type="GO" id="GO:0030313">
    <property type="term" value="C:cell envelope"/>
    <property type="evidence" value="ECO:0007669"/>
    <property type="project" value="UniProtKB-SubCell"/>
</dbReference>
<feature type="chain" id="PRO_5024324520" evidence="4">
    <location>
        <begin position="30"/>
        <end position="436"/>
    </location>
</feature>
<dbReference type="CDD" id="cd14659">
    <property type="entry name" value="Imelysin-like_IPPA"/>
    <property type="match status" value="1"/>
</dbReference>
<dbReference type="Pfam" id="PF09375">
    <property type="entry name" value="Peptidase_M75"/>
    <property type="match status" value="1"/>
</dbReference>
<comment type="subcellular location">
    <subcellularLocation>
        <location evidence="1">Cell envelope</location>
    </subcellularLocation>
</comment>
<evidence type="ECO:0000256" key="1">
    <source>
        <dbReference type="ARBA" id="ARBA00004196"/>
    </source>
</evidence>
<reference evidence="8 9" key="2">
    <citation type="submission" date="2019-06" db="EMBL/GenBank/DDBJ databases">
        <title>Co-occurence of chitin degradation, pigmentation and bioactivity in marine Pseudoalteromonas.</title>
        <authorList>
            <person name="Sonnenschein E.C."/>
            <person name="Bech P.K."/>
        </authorList>
    </citation>
    <scope>NUCLEOTIDE SEQUENCE [LARGE SCALE GENOMIC DNA]</scope>
    <source>
        <strain evidence="9">S2231</strain>
        <strain evidence="8">S2233</strain>
    </source>
</reference>
<evidence type="ECO:0000256" key="3">
    <source>
        <dbReference type="SAM" id="MobiDB-lite"/>
    </source>
</evidence>
<dbReference type="InterPro" id="IPR034984">
    <property type="entry name" value="Imelysin-like_IPPA"/>
</dbReference>
<evidence type="ECO:0000313" key="8">
    <source>
        <dbReference type="Proteomes" id="UP000305730"/>
    </source>
</evidence>
<dbReference type="InterPro" id="IPR018976">
    <property type="entry name" value="Imelysin-like"/>
</dbReference>
<feature type="signal peptide" evidence="4">
    <location>
        <begin position="1"/>
        <end position="29"/>
    </location>
</feature>
<keyword evidence="8" id="KW-1185">Reference proteome</keyword>
<dbReference type="Gene3D" id="1.20.1420.20">
    <property type="entry name" value="M75 peptidase, HXXE motif"/>
    <property type="match status" value="1"/>
</dbReference>
<dbReference type="PROSITE" id="PS51257">
    <property type="entry name" value="PROKAR_LIPOPROTEIN"/>
    <property type="match status" value="1"/>
</dbReference>
<evidence type="ECO:0000313" key="9">
    <source>
        <dbReference type="Proteomes" id="UP000307706"/>
    </source>
</evidence>
<reference evidence="7" key="3">
    <citation type="submission" date="2019-09" db="EMBL/GenBank/DDBJ databases">
        <title>Co-occurence of chitin degradation, pigmentation and bioactivity in marine Pseudoalteromonas.</title>
        <authorList>
            <person name="Sonnenschein E.C."/>
            <person name="Bech P.K."/>
        </authorList>
    </citation>
    <scope>NUCLEOTIDE SEQUENCE</scope>
    <source>
        <strain evidence="7">S2231</strain>
        <strain evidence="6">S2233</strain>
    </source>
</reference>
<evidence type="ECO:0000259" key="5">
    <source>
        <dbReference type="Pfam" id="PF09375"/>
    </source>
</evidence>
<organism evidence="7 9">
    <name type="scientific">Pseudoalteromonas citrea</name>
    <dbReference type="NCBI Taxonomy" id="43655"/>
    <lineage>
        <taxon>Bacteria</taxon>
        <taxon>Pseudomonadati</taxon>
        <taxon>Pseudomonadota</taxon>
        <taxon>Gammaproteobacteria</taxon>
        <taxon>Alteromonadales</taxon>
        <taxon>Pseudoalteromonadaceae</taxon>
        <taxon>Pseudoalteromonas</taxon>
    </lineage>
</organism>
<dbReference type="InterPro" id="IPR038352">
    <property type="entry name" value="Imelysin_sf"/>
</dbReference>
<evidence type="ECO:0000256" key="2">
    <source>
        <dbReference type="ARBA" id="ARBA00022729"/>
    </source>
</evidence>
<dbReference type="OrthoDB" id="7058523at2"/>
<dbReference type="Proteomes" id="UP000305730">
    <property type="component" value="Unassembled WGS sequence"/>
</dbReference>
<evidence type="ECO:0000313" key="6">
    <source>
        <dbReference type="EMBL" id="TMP41330.1"/>
    </source>
</evidence>
<gene>
    <name evidence="7" type="ORF">CWB96_05805</name>
    <name evidence="6" type="ORF">CWB97_14825</name>
</gene>
<evidence type="ECO:0000256" key="4">
    <source>
        <dbReference type="SAM" id="SignalP"/>
    </source>
</evidence>
<dbReference type="AlphaFoldDB" id="A0A5S3XTZ5"/>
<dbReference type="EMBL" id="PNCK01000057">
    <property type="protein sequence ID" value="TMP41330.1"/>
    <property type="molecule type" value="Genomic_DNA"/>
</dbReference>
<dbReference type="Proteomes" id="UP000307706">
    <property type="component" value="Unassembled WGS sequence"/>
</dbReference>
<proteinExistence type="predicted"/>
<feature type="domain" description="Imelysin-like" evidence="5">
    <location>
        <begin position="105"/>
        <end position="415"/>
    </location>
</feature>
<feature type="region of interest" description="Disordered" evidence="3">
    <location>
        <begin position="31"/>
        <end position="60"/>
    </location>
</feature>
<accession>A0A5S3XTZ5</accession>
<name>A0A5S3XTZ5_9GAMM</name>
<protein>
    <submittedName>
        <fullName evidence="7">Peptidase M75</fullName>
    </submittedName>
</protein>
<dbReference type="RefSeq" id="WP_138597596.1">
    <property type="nucleotide sequence ID" value="NZ_PNCK01000057.1"/>
</dbReference>